<dbReference type="InterPro" id="IPR050595">
    <property type="entry name" value="Bact_response_regulator"/>
</dbReference>
<dbReference type="SUPFAM" id="SSF46955">
    <property type="entry name" value="Putative DNA-binding domain"/>
    <property type="match status" value="1"/>
</dbReference>
<keyword evidence="1 2" id="KW-0597">Phosphoprotein</keyword>
<feature type="modified residue" description="4-aspartylphosphate" evidence="2">
    <location>
        <position position="125"/>
    </location>
</feature>
<dbReference type="AlphaFoldDB" id="A0A285JMJ7"/>
<dbReference type="PROSITE" id="PS50110">
    <property type="entry name" value="RESPONSE_REGULATORY"/>
    <property type="match status" value="1"/>
</dbReference>
<dbReference type="GO" id="GO:0000160">
    <property type="term" value="P:phosphorelay signal transduction system"/>
    <property type="evidence" value="ECO:0007669"/>
    <property type="project" value="InterPro"/>
</dbReference>
<evidence type="ECO:0000256" key="2">
    <source>
        <dbReference type="PROSITE-ProRule" id="PRU00169"/>
    </source>
</evidence>
<dbReference type="NCBIfam" id="TIGR01764">
    <property type="entry name" value="excise"/>
    <property type="match status" value="1"/>
</dbReference>
<organism evidence="4 5">
    <name type="scientific">Arsukibacterium tuosuense</name>
    <dbReference type="NCBI Taxonomy" id="1323745"/>
    <lineage>
        <taxon>Bacteria</taxon>
        <taxon>Pseudomonadati</taxon>
        <taxon>Pseudomonadota</taxon>
        <taxon>Gammaproteobacteria</taxon>
        <taxon>Chromatiales</taxon>
        <taxon>Chromatiaceae</taxon>
        <taxon>Arsukibacterium</taxon>
    </lineage>
</organism>
<dbReference type="InterPro" id="IPR011006">
    <property type="entry name" value="CheY-like_superfamily"/>
</dbReference>
<keyword evidence="5" id="KW-1185">Reference proteome</keyword>
<dbReference type="InterPro" id="IPR001789">
    <property type="entry name" value="Sig_transdc_resp-reg_receiver"/>
</dbReference>
<proteinExistence type="predicted"/>
<gene>
    <name evidence="4" type="ORF">SAMN06297280_0059</name>
</gene>
<dbReference type="GO" id="GO:0003677">
    <property type="term" value="F:DNA binding"/>
    <property type="evidence" value="ECO:0007669"/>
    <property type="project" value="InterPro"/>
</dbReference>
<dbReference type="Pfam" id="PF00072">
    <property type="entry name" value="Response_reg"/>
    <property type="match status" value="1"/>
</dbReference>
<feature type="domain" description="Response regulatory" evidence="3">
    <location>
        <begin position="76"/>
        <end position="191"/>
    </location>
</feature>
<dbReference type="InterPro" id="IPR041657">
    <property type="entry name" value="HTH_17"/>
</dbReference>
<dbReference type="SMART" id="SM00448">
    <property type="entry name" value="REC"/>
    <property type="match status" value="1"/>
</dbReference>
<dbReference type="PANTHER" id="PTHR44591">
    <property type="entry name" value="STRESS RESPONSE REGULATOR PROTEIN 1"/>
    <property type="match status" value="1"/>
</dbReference>
<dbReference type="OrthoDB" id="5703386at2"/>
<dbReference type="SUPFAM" id="SSF52172">
    <property type="entry name" value="CheY-like"/>
    <property type="match status" value="1"/>
</dbReference>
<dbReference type="Gene3D" id="3.40.50.2300">
    <property type="match status" value="1"/>
</dbReference>
<evidence type="ECO:0000256" key="1">
    <source>
        <dbReference type="ARBA" id="ARBA00022553"/>
    </source>
</evidence>
<dbReference type="PANTHER" id="PTHR44591:SF3">
    <property type="entry name" value="RESPONSE REGULATORY DOMAIN-CONTAINING PROTEIN"/>
    <property type="match status" value="1"/>
</dbReference>
<evidence type="ECO:0000313" key="4">
    <source>
        <dbReference type="EMBL" id="SNY60321.1"/>
    </source>
</evidence>
<dbReference type="InterPro" id="IPR010093">
    <property type="entry name" value="SinI_DNA-bd"/>
</dbReference>
<dbReference type="EMBL" id="OBEB01000010">
    <property type="protein sequence ID" value="SNY60321.1"/>
    <property type="molecule type" value="Genomic_DNA"/>
</dbReference>
<evidence type="ECO:0000313" key="5">
    <source>
        <dbReference type="Proteomes" id="UP000219353"/>
    </source>
</evidence>
<accession>A0A285JMJ7</accession>
<sequence length="192" mass="21544">MKTLKPSEIAQYCDVHQRTVSRWIANGQLKGHKLPGRGNYRVLVEDFISFLHQQQMPMPEILLQEDTKQTPAQKKRVLIIDDEMAMRNAVRRVLQSTPYDIISAQDGFQAGVKIIAEKPDLIILDLSMPGLDGFDVIQFIRQRPDLTDLKILVLSGLAPADLAESVRIGANDAIAKPFDNTDLLSRVNNLLS</sequence>
<dbReference type="InterPro" id="IPR009061">
    <property type="entry name" value="DNA-bd_dom_put_sf"/>
</dbReference>
<dbReference type="Proteomes" id="UP000219353">
    <property type="component" value="Unassembled WGS sequence"/>
</dbReference>
<dbReference type="Gene3D" id="1.10.1660.10">
    <property type="match status" value="1"/>
</dbReference>
<dbReference type="Pfam" id="PF12728">
    <property type="entry name" value="HTH_17"/>
    <property type="match status" value="1"/>
</dbReference>
<evidence type="ECO:0000259" key="3">
    <source>
        <dbReference type="PROSITE" id="PS50110"/>
    </source>
</evidence>
<name>A0A285JMJ7_9GAMM</name>
<protein>
    <submittedName>
        <fullName evidence="4">DNA binding domain-containing protein, excisionase family</fullName>
    </submittedName>
</protein>
<reference evidence="5" key="1">
    <citation type="submission" date="2017-09" db="EMBL/GenBank/DDBJ databases">
        <authorList>
            <person name="Varghese N."/>
            <person name="Submissions S."/>
        </authorList>
    </citation>
    <scope>NUCLEOTIDE SEQUENCE [LARGE SCALE GENOMIC DNA]</scope>
    <source>
        <strain evidence="5">CGMCC 1.12461</strain>
    </source>
</reference>
<dbReference type="RefSeq" id="WP_097112955.1">
    <property type="nucleotide sequence ID" value="NZ_OBEB01000010.1"/>
</dbReference>